<dbReference type="STRING" id="45351.A7SBX7"/>
<feature type="non-terminal residue" evidence="5">
    <location>
        <position position="1"/>
    </location>
</feature>
<name>A7SBX7_NEMVE</name>
<accession>A7SBX7</accession>
<dbReference type="HOGENOM" id="CLU_166528_0_0_1"/>
<evidence type="ECO:0000256" key="1">
    <source>
        <dbReference type="ARBA" id="ARBA00006836"/>
    </source>
</evidence>
<evidence type="ECO:0000256" key="2">
    <source>
        <dbReference type="ARBA" id="ARBA00023054"/>
    </source>
</evidence>
<reference evidence="5 6" key="1">
    <citation type="journal article" date="2007" name="Science">
        <title>Sea anemone genome reveals ancestral eumetazoan gene repertoire and genomic organization.</title>
        <authorList>
            <person name="Putnam N.H."/>
            <person name="Srivastava M."/>
            <person name="Hellsten U."/>
            <person name="Dirks B."/>
            <person name="Chapman J."/>
            <person name="Salamov A."/>
            <person name="Terry A."/>
            <person name="Shapiro H."/>
            <person name="Lindquist E."/>
            <person name="Kapitonov V.V."/>
            <person name="Jurka J."/>
            <person name="Genikhovich G."/>
            <person name="Grigoriev I.V."/>
            <person name="Lucas S.M."/>
            <person name="Steele R.E."/>
            <person name="Finnerty J.R."/>
            <person name="Technau U."/>
            <person name="Martindale M.Q."/>
            <person name="Rokhsar D.S."/>
        </authorList>
    </citation>
    <scope>NUCLEOTIDE SEQUENCE [LARGE SCALE GENOMIC DNA]</scope>
    <source>
        <strain evidence="6">CH2 X CH6</strain>
    </source>
</reference>
<dbReference type="EMBL" id="DS469619">
    <property type="protein sequence ID" value="EDO38779.1"/>
    <property type="molecule type" value="Genomic_DNA"/>
</dbReference>
<dbReference type="GO" id="GO:0051301">
    <property type="term" value="P:cell division"/>
    <property type="evidence" value="ECO:0007669"/>
    <property type="project" value="InterPro"/>
</dbReference>
<dbReference type="Pfam" id="PF07160">
    <property type="entry name" value="SKA1"/>
    <property type="match status" value="1"/>
</dbReference>
<dbReference type="FunFam" id="1.10.10.1890:FF:000002">
    <property type="entry name" value="Spindle and kinetochore-associated protein 1"/>
    <property type="match status" value="1"/>
</dbReference>
<dbReference type="eggNOG" id="KOG4832">
    <property type="taxonomic scope" value="Eukaryota"/>
</dbReference>
<dbReference type="InterPro" id="IPR042031">
    <property type="entry name" value="SKA1_MBD_sf"/>
</dbReference>
<proteinExistence type="inferred from homology"/>
<evidence type="ECO:0000256" key="4">
    <source>
        <dbReference type="ARBA" id="ARBA00047202"/>
    </source>
</evidence>
<dbReference type="OMA" id="TEYQSCY"/>
<evidence type="ECO:0000313" key="5">
    <source>
        <dbReference type="EMBL" id="EDO38779.1"/>
    </source>
</evidence>
<dbReference type="Gene3D" id="1.10.10.1890">
    <property type="entry name" value="Ska1 microtubule binding domain-like"/>
    <property type="match status" value="1"/>
</dbReference>
<sequence length="120" mass="13899">IDYLTVDEFKNIPKYSRGRMTYDQVNKAIDEIHKVVDSKYKIVNLPRSSMGESVMNKYKAFKEAECKETDGLYFFVEDDIKSYSGLKMDVKGRALLTVLRLSGRITEVRTEGLLRYALKD</sequence>
<evidence type="ECO:0000313" key="6">
    <source>
        <dbReference type="Proteomes" id="UP000001593"/>
    </source>
</evidence>
<dbReference type="Proteomes" id="UP000001593">
    <property type="component" value="Unassembled WGS sequence"/>
</dbReference>
<protein>
    <recommendedName>
        <fullName evidence="3">SKA complex subunit 1</fullName>
    </recommendedName>
    <alternativeName>
        <fullName evidence="4">Spindle and kinetochore-associated protein 1</fullName>
    </alternativeName>
</protein>
<organism evidence="5 6">
    <name type="scientific">Nematostella vectensis</name>
    <name type="common">Starlet sea anemone</name>
    <dbReference type="NCBI Taxonomy" id="45351"/>
    <lineage>
        <taxon>Eukaryota</taxon>
        <taxon>Metazoa</taxon>
        <taxon>Cnidaria</taxon>
        <taxon>Anthozoa</taxon>
        <taxon>Hexacorallia</taxon>
        <taxon>Actiniaria</taxon>
        <taxon>Edwardsiidae</taxon>
        <taxon>Nematostella</taxon>
    </lineage>
</organism>
<dbReference type="PANTHER" id="PTHR28573">
    <property type="entry name" value="SPINDLE AND KINETOCHORE-ASSOCIATED PROTEIN 1"/>
    <property type="match status" value="1"/>
</dbReference>
<dbReference type="PANTHER" id="PTHR28573:SF1">
    <property type="entry name" value="SPINDLE AND KINETOCHORE-ASSOCIATED PROTEIN 1"/>
    <property type="match status" value="1"/>
</dbReference>
<dbReference type="InParanoid" id="A7SBX7"/>
<dbReference type="PhylomeDB" id="A7SBX7"/>
<keyword evidence="6" id="KW-1185">Reference proteome</keyword>
<dbReference type="GO" id="GO:0007059">
    <property type="term" value="P:chromosome segregation"/>
    <property type="evidence" value="ECO:0007669"/>
    <property type="project" value="InterPro"/>
</dbReference>
<gene>
    <name evidence="5" type="ORF">NEMVEDRAFT_v1g112689</name>
</gene>
<dbReference type="KEGG" id="nve:5510392"/>
<comment type="similarity">
    <text evidence="1">Belongs to the SKA1 family.</text>
</comment>
<dbReference type="GO" id="GO:0008017">
    <property type="term" value="F:microtubule binding"/>
    <property type="evidence" value="ECO:0007669"/>
    <property type="project" value="InterPro"/>
</dbReference>
<keyword evidence="2" id="KW-0175">Coiled coil</keyword>
<evidence type="ECO:0000256" key="3">
    <source>
        <dbReference type="ARBA" id="ARBA00047182"/>
    </source>
</evidence>
<dbReference type="AlphaFoldDB" id="A7SBX7"/>
<dbReference type="OrthoDB" id="5962at2759"/>
<dbReference type="InterPro" id="IPR009829">
    <property type="entry name" value="SKA1"/>
</dbReference>